<sequence>MRSEEQAIQVETALMGRIYTALRDGGLEAEPVLELAYLREEWGESTPATRELLERPAAQLTATDLIRLGEDLLRDVDFTPSLALEPRLWATLEHALEVVERDVRAGGITSTLRLVTHEWDSMGRAWVEFQGGYHGNGIEPLWGGNAQEALREVADAVQETIMAMTLNVWPVCAAHHRGLHAGYEDGMAVWQCTGDGTHTVAPVGELP</sequence>
<evidence type="ECO:0000313" key="1">
    <source>
        <dbReference type="EMBL" id="MFI7440778.1"/>
    </source>
</evidence>
<keyword evidence="2" id="KW-1185">Reference proteome</keyword>
<reference evidence="1 2" key="1">
    <citation type="submission" date="2024-10" db="EMBL/GenBank/DDBJ databases">
        <title>The Natural Products Discovery Center: Release of the First 8490 Sequenced Strains for Exploring Actinobacteria Biosynthetic Diversity.</title>
        <authorList>
            <person name="Kalkreuter E."/>
            <person name="Kautsar S.A."/>
            <person name="Yang D."/>
            <person name="Bader C.D."/>
            <person name="Teijaro C.N."/>
            <person name="Fluegel L."/>
            <person name="Davis C.M."/>
            <person name="Simpson J.R."/>
            <person name="Lauterbach L."/>
            <person name="Steele A.D."/>
            <person name="Gui C."/>
            <person name="Meng S."/>
            <person name="Li G."/>
            <person name="Viehrig K."/>
            <person name="Ye F."/>
            <person name="Su P."/>
            <person name="Kiefer A.F."/>
            <person name="Nichols A."/>
            <person name="Cepeda A.J."/>
            <person name="Yan W."/>
            <person name="Fan B."/>
            <person name="Jiang Y."/>
            <person name="Adhikari A."/>
            <person name="Zheng C.-J."/>
            <person name="Schuster L."/>
            <person name="Cowan T.M."/>
            <person name="Smanski M.J."/>
            <person name="Chevrette M.G."/>
            <person name="De Carvalho L.P.S."/>
            <person name="Shen B."/>
        </authorList>
    </citation>
    <scope>NUCLEOTIDE SEQUENCE [LARGE SCALE GENOMIC DNA]</scope>
    <source>
        <strain evidence="1 2">NPDC049503</strain>
    </source>
</reference>
<dbReference type="EMBL" id="JBITMB010000003">
    <property type="protein sequence ID" value="MFI7440778.1"/>
    <property type="molecule type" value="Genomic_DNA"/>
</dbReference>
<name>A0ABW8A1W0_9ACTN</name>
<dbReference type="RefSeq" id="WP_397020574.1">
    <property type="nucleotide sequence ID" value="NZ_JBITMB010000003.1"/>
</dbReference>
<dbReference type="Proteomes" id="UP001612928">
    <property type="component" value="Unassembled WGS sequence"/>
</dbReference>
<organism evidence="1 2">
    <name type="scientific">Nonomuraea indica</name>
    <dbReference type="NCBI Taxonomy" id="1581193"/>
    <lineage>
        <taxon>Bacteria</taxon>
        <taxon>Bacillati</taxon>
        <taxon>Actinomycetota</taxon>
        <taxon>Actinomycetes</taxon>
        <taxon>Streptosporangiales</taxon>
        <taxon>Streptosporangiaceae</taxon>
        <taxon>Nonomuraea</taxon>
    </lineage>
</organism>
<protein>
    <submittedName>
        <fullName evidence="1">Uncharacterized protein</fullName>
    </submittedName>
</protein>
<comment type="caution">
    <text evidence="1">The sequence shown here is derived from an EMBL/GenBank/DDBJ whole genome shotgun (WGS) entry which is preliminary data.</text>
</comment>
<gene>
    <name evidence="1" type="ORF">ACIBP5_12555</name>
</gene>
<accession>A0ABW8A1W0</accession>
<proteinExistence type="predicted"/>
<evidence type="ECO:0000313" key="2">
    <source>
        <dbReference type="Proteomes" id="UP001612928"/>
    </source>
</evidence>